<accession>A0A4Y2B0F1</accession>
<evidence type="ECO:0000313" key="2">
    <source>
        <dbReference type="Proteomes" id="UP000499080"/>
    </source>
</evidence>
<protein>
    <submittedName>
        <fullName evidence="1">Uncharacterized protein</fullName>
    </submittedName>
</protein>
<keyword evidence="2" id="KW-1185">Reference proteome</keyword>
<name>A0A4Y2B0F1_ARAVE</name>
<gene>
    <name evidence="1" type="ORF">AVEN_63157_1</name>
</gene>
<dbReference type="EMBL" id="BGPR01000045">
    <property type="protein sequence ID" value="GBL85822.1"/>
    <property type="molecule type" value="Genomic_DNA"/>
</dbReference>
<reference evidence="1 2" key="1">
    <citation type="journal article" date="2019" name="Sci. Rep.">
        <title>Orb-weaving spider Araneus ventricosus genome elucidates the spidroin gene catalogue.</title>
        <authorList>
            <person name="Kono N."/>
            <person name="Nakamura H."/>
            <person name="Ohtoshi R."/>
            <person name="Moran D.A.P."/>
            <person name="Shinohara A."/>
            <person name="Yoshida Y."/>
            <person name="Fujiwara M."/>
            <person name="Mori M."/>
            <person name="Tomita M."/>
            <person name="Arakawa K."/>
        </authorList>
    </citation>
    <scope>NUCLEOTIDE SEQUENCE [LARGE SCALE GENOMIC DNA]</scope>
</reference>
<sequence>MFHNPGYLLKEKVWQSRLDDGSLAVVFCQQSIRAWVRKKETNFKAERTSWFGKRARAILSSLWSQLEINDATSLLSLFWRLISCLDSDCGAAFSLGRSCSREERIHFSKLIILALNSICEAN</sequence>
<dbReference type="AlphaFoldDB" id="A0A4Y2B0F1"/>
<comment type="caution">
    <text evidence="1">The sequence shown here is derived from an EMBL/GenBank/DDBJ whole genome shotgun (WGS) entry which is preliminary data.</text>
</comment>
<dbReference type="Proteomes" id="UP000499080">
    <property type="component" value="Unassembled WGS sequence"/>
</dbReference>
<organism evidence="1 2">
    <name type="scientific">Araneus ventricosus</name>
    <name type="common">Orbweaver spider</name>
    <name type="synonym">Epeira ventricosa</name>
    <dbReference type="NCBI Taxonomy" id="182803"/>
    <lineage>
        <taxon>Eukaryota</taxon>
        <taxon>Metazoa</taxon>
        <taxon>Ecdysozoa</taxon>
        <taxon>Arthropoda</taxon>
        <taxon>Chelicerata</taxon>
        <taxon>Arachnida</taxon>
        <taxon>Araneae</taxon>
        <taxon>Araneomorphae</taxon>
        <taxon>Entelegynae</taxon>
        <taxon>Araneoidea</taxon>
        <taxon>Araneidae</taxon>
        <taxon>Araneus</taxon>
    </lineage>
</organism>
<proteinExistence type="predicted"/>
<evidence type="ECO:0000313" key="1">
    <source>
        <dbReference type="EMBL" id="GBL85822.1"/>
    </source>
</evidence>